<reference evidence="1" key="1">
    <citation type="submission" date="2023-01" db="EMBL/GenBank/DDBJ databases">
        <title>Genome assembly of the deep-sea coral Lophelia pertusa.</title>
        <authorList>
            <person name="Herrera S."/>
            <person name="Cordes E."/>
        </authorList>
    </citation>
    <scope>NUCLEOTIDE SEQUENCE</scope>
    <source>
        <strain evidence="1">USNM1676648</strain>
        <tissue evidence="1">Polyp</tissue>
    </source>
</reference>
<gene>
    <name evidence="1" type="ORF">OS493_032308</name>
</gene>
<dbReference type="AlphaFoldDB" id="A0A9W9YYM4"/>
<sequence>MMDGVLDIMFQRKTTVQNLADMLEKIQRPDIIEILIKAGLPKSNVQCGNTNDNGNSDDLCSNDDLRVVTIETPLVTRHITSTANNVNNCEQTCSHKQYNQLTRDSPETHSTIEGPNITSACDAPSACKLTDGQGQLGNSIICEEFVSRSQHGALNCSVVPIKSCEESKEVVSMRITALKVPSLIQ</sequence>
<accession>A0A9W9YYM4</accession>
<keyword evidence="2" id="KW-1185">Reference proteome</keyword>
<evidence type="ECO:0000313" key="2">
    <source>
        <dbReference type="Proteomes" id="UP001163046"/>
    </source>
</evidence>
<name>A0A9W9YYM4_9CNID</name>
<comment type="caution">
    <text evidence="1">The sequence shown here is derived from an EMBL/GenBank/DDBJ whole genome shotgun (WGS) entry which is preliminary data.</text>
</comment>
<dbReference type="EMBL" id="MU826865">
    <property type="protein sequence ID" value="KAJ7370418.1"/>
    <property type="molecule type" value="Genomic_DNA"/>
</dbReference>
<organism evidence="1 2">
    <name type="scientific">Desmophyllum pertusum</name>
    <dbReference type="NCBI Taxonomy" id="174260"/>
    <lineage>
        <taxon>Eukaryota</taxon>
        <taxon>Metazoa</taxon>
        <taxon>Cnidaria</taxon>
        <taxon>Anthozoa</taxon>
        <taxon>Hexacorallia</taxon>
        <taxon>Scleractinia</taxon>
        <taxon>Caryophylliina</taxon>
        <taxon>Caryophylliidae</taxon>
        <taxon>Desmophyllum</taxon>
    </lineage>
</organism>
<proteinExistence type="predicted"/>
<dbReference type="Proteomes" id="UP001163046">
    <property type="component" value="Unassembled WGS sequence"/>
</dbReference>
<protein>
    <submittedName>
        <fullName evidence="1">Uncharacterized protein</fullName>
    </submittedName>
</protein>
<dbReference type="OrthoDB" id="10276217at2759"/>
<evidence type="ECO:0000313" key="1">
    <source>
        <dbReference type="EMBL" id="KAJ7370418.1"/>
    </source>
</evidence>